<keyword evidence="2 9" id="KW-0645">Protease</keyword>
<dbReference type="CDD" id="cd07324">
    <property type="entry name" value="M48C_Oma1-like"/>
    <property type="match status" value="1"/>
</dbReference>
<feature type="domain" description="Peptidase M48" evidence="8">
    <location>
        <begin position="35"/>
        <end position="219"/>
    </location>
</feature>
<protein>
    <submittedName>
        <fullName evidence="9">Zn-dependent protease</fullName>
    </submittedName>
</protein>
<dbReference type="Gene3D" id="1.25.40.10">
    <property type="entry name" value="Tetratricopeptide repeat domain"/>
    <property type="match status" value="2"/>
</dbReference>
<organism evidence="9 10">
    <name type="scientific">Sphingomonas japonica</name>
    <dbReference type="NCBI Taxonomy" id="511662"/>
    <lineage>
        <taxon>Bacteria</taxon>
        <taxon>Pseudomonadati</taxon>
        <taxon>Pseudomonadota</taxon>
        <taxon>Alphaproteobacteria</taxon>
        <taxon>Sphingomonadales</taxon>
        <taxon>Sphingomonadaceae</taxon>
        <taxon>Sphingomonas</taxon>
    </lineage>
</organism>
<dbReference type="SUPFAM" id="SSF48452">
    <property type="entry name" value="TPR-like"/>
    <property type="match status" value="1"/>
</dbReference>
<keyword evidence="7" id="KW-0732">Signal</keyword>
<evidence type="ECO:0000313" key="9">
    <source>
        <dbReference type="EMBL" id="NIJ24039.1"/>
    </source>
</evidence>
<dbReference type="PANTHER" id="PTHR22726">
    <property type="entry name" value="METALLOENDOPEPTIDASE OMA1"/>
    <property type="match status" value="1"/>
</dbReference>
<dbReference type="InterPro" id="IPR051156">
    <property type="entry name" value="Mito/Outer_Membr_Metalloprot"/>
</dbReference>
<evidence type="ECO:0000259" key="8">
    <source>
        <dbReference type="Pfam" id="PF01435"/>
    </source>
</evidence>
<comment type="caution">
    <text evidence="9">The sequence shown here is derived from an EMBL/GenBank/DDBJ whole genome shotgun (WGS) entry which is preliminary data.</text>
</comment>
<keyword evidence="3" id="KW-0479">Metal-binding</keyword>
<evidence type="ECO:0000313" key="10">
    <source>
        <dbReference type="Proteomes" id="UP000788153"/>
    </source>
</evidence>
<dbReference type="PANTHER" id="PTHR22726:SF1">
    <property type="entry name" value="METALLOENDOPEPTIDASE OMA1, MITOCHONDRIAL"/>
    <property type="match status" value="1"/>
</dbReference>
<name>A0ABX0U0K2_9SPHN</name>
<keyword evidence="5" id="KW-0862">Zinc</keyword>
<dbReference type="InterPro" id="IPR011990">
    <property type="entry name" value="TPR-like_helical_dom_sf"/>
</dbReference>
<dbReference type="InterPro" id="IPR001915">
    <property type="entry name" value="Peptidase_M48"/>
</dbReference>
<dbReference type="Proteomes" id="UP000788153">
    <property type="component" value="Unassembled WGS sequence"/>
</dbReference>
<evidence type="ECO:0000256" key="1">
    <source>
        <dbReference type="ARBA" id="ARBA00001947"/>
    </source>
</evidence>
<comment type="cofactor">
    <cofactor evidence="1">
        <name>Zn(2+)</name>
        <dbReference type="ChEBI" id="CHEBI:29105"/>
    </cofactor>
</comment>
<evidence type="ECO:0000256" key="3">
    <source>
        <dbReference type="ARBA" id="ARBA00022723"/>
    </source>
</evidence>
<dbReference type="GO" id="GO:0008233">
    <property type="term" value="F:peptidase activity"/>
    <property type="evidence" value="ECO:0007669"/>
    <property type="project" value="UniProtKB-KW"/>
</dbReference>
<sequence length="447" mass="47692">MKRLITGFAMALLLWSQPAAAQSILRDAETEALFAEMANPIAEAAGLDKRNFRVVLINDKSINAFVAGGQIVYLHSGLIDAADTANEVQGVIAHEVGHITGGHVPLGDRMGRGAMGITLLSLVLGAAAMAAGAGEAGAGILAAGNRAALGNFLAFSRVQESSADAAGASFLNKASIPGKGMLSFFRKLQAYEYRLAIPQDNSYERSHPLSGERIANLTGSVRSSAAWDKPLDAGMEARFKRVQAKLRGYVNDPKTTLARYPASDQSAAAHYARAYAYHLSGYPVEAAKETQALVATSPDDPYFLELEGQILLESGKPEAAIPALREAVQRSDNAPLVAATFAHALLATEDSSHLDEAEKVLNRAVARDNENPGAWVQLAMVYERKGDEARLALARAEQLRLLGYHTLALASAQNAVAMLPPGSREALRAQDLVVISRTEIDLEKDRR</sequence>
<dbReference type="GO" id="GO:0006508">
    <property type="term" value="P:proteolysis"/>
    <property type="evidence" value="ECO:0007669"/>
    <property type="project" value="UniProtKB-KW"/>
</dbReference>
<keyword evidence="10" id="KW-1185">Reference proteome</keyword>
<reference evidence="9 10" key="1">
    <citation type="submission" date="2020-03" db="EMBL/GenBank/DDBJ databases">
        <title>Genomic Encyclopedia of Type Strains, Phase IV (KMG-IV): sequencing the most valuable type-strain genomes for metagenomic binning, comparative biology and taxonomic classification.</title>
        <authorList>
            <person name="Goeker M."/>
        </authorList>
    </citation>
    <scope>NUCLEOTIDE SEQUENCE [LARGE SCALE GENOMIC DNA]</scope>
    <source>
        <strain evidence="9 10">DSM 22753</strain>
    </source>
</reference>
<evidence type="ECO:0000256" key="5">
    <source>
        <dbReference type="ARBA" id="ARBA00022833"/>
    </source>
</evidence>
<dbReference type="Gene3D" id="3.30.2010.10">
    <property type="entry name" value="Metalloproteases ('zincins'), catalytic domain"/>
    <property type="match status" value="1"/>
</dbReference>
<accession>A0ABX0U0K2</accession>
<feature type="signal peptide" evidence="7">
    <location>
        <begin position="1"/>
        <end position="21"/>
    </location>
</feature>
<keyword evidence="4" id="KW-0378">Hydrolase</keyword>
<evidence type="ECO:0000256" key="2">
    <source>
        <dbReference type="ARBA" id="ARBA00022670"/>
    </source>
</evidence>
<feature type="chain" id="PRO_5045421508" evidence="7">
    <location>
        <begin position="22"/>
        <end position="447"/>
    </location>
</feature>
<gene>
    <name evidence="9" type="ORF">FHT01_001581</name>
</gene>
<keyword evidence="6" id="KW-0482">Metalloprotease</keyword>
<evidence type="ECO:0000256" key="4">
    <source>
        <dbReference type="ARBA" id="ARBA00022801"/>
    </source>
</evidence>
<evidence type="ECO:0000256" key="6">
    <source>
        <dbReference type="ARBA" id="ARBA00023049"/>
    </source>
</evidence>
<dbReference type="Pfam" id="PF01435">
    <property type="entry name" value="Peptidase_M48"/>
    <property type="match status" value="1"/>
</dbReference>
<dbReference type="RefSeq" id="WP_140046404.1">
    <property type="nucleotide sequence ID" value="NZ_BAAAEV010000001.1"/>
</dbReference>
<dbReference type="EMBL" id="JAASQP010000001">
    <property type="protein sequence ID" value="NIJ24039.1"/>
    <property type="molecule type" value="Genomic_DNA"/>
</dbReference>
<proteinExistence type="predicted"/>
<evidence type="ECO:0000256" key="7">
    <source>
        <dbReference type="SAM" id="SignalP"/>
    </source>
</evidence>